<dbReference type="Proteomes" id="UP000607653">
    <property type="component" value="Unassembled WGS sequence"/>
</dbReference>
<evidence type="ECO:0000313" key="1">
    <source>
        <dbReference type="EMBL" id="DAD44285.1"/>
    </source>
</evidence>
<comment type="caution">
    <text evidence="1">The sequence shown here is derived from an EMBL/GenBank/DDBJ whole genome shotgun (WGS) entry which is preliminary data.</text>
</comment>
<organism evidence="1 2">
    <name type="scientific">Nelumbo nucifera</name>
    <name type="common">Sacred lotus</name>
    <dbReference type="NCBI Taxonomy" id="4432"/>
    <lineage>
        <taxon>Eukaryota</taxon>
        <taxon>Viridiplantae</taxon>
        <taxon>Streptophyta</taxon>
        <taxon>Embryophyta</taxon>
        <taxon>Tracheophyta</taxon>
        <taxon>Spermatophyta</taxon>
        <taxon>Magnoliopsida</taxon>
        <taxon>Proteales</taxon>
        <taxon>Nelumbonaceae</taxon>
        <taxon>Nelumbo</taxon>
    </lineage>
</organism>
<name>A0A822ZLF2_NELNU</name>
<sequence length="53" mass="6206">MFLKLAVPEPLSLKRTTTSPNRQYFDRRQSIVVPKRNQIKRAFSASSRLCKQL</sequence>
<dbReference type="EMBL" id="DUZY01000007">
    <property type="protein sequence ID" value="DAD44285.1"/>
    <property type="molecule type" value="Genomic_DNA"/>
</dbReference>
<dbReference type="AlphaFoldDB" id="A0A822ZLF2"/>
<proteinExistence type="predicted"/>
<protein>
    <submittedName>
        <fullName evidence="1">Uncharacterized protein</fullName>
    </submittedName>
</protein>
<evidence type="ECO:0000313" key="2">
    <source>
        <dbReference type="Proteomes" id="UP000607653"/>
    </source>
</evidence>
<keyword evidence="2" id="KW-1185">Reference proteome</keyword>
<gene>
    <name evidence="1" type="ORF">HUJ06_002515</name>
</gene>
<reference evidence="1 2" key="1">
    <citation type="journal article" date="2020" name="Mol. Biol. Evol.">
        <title>Distinct Expression and Methylation Patterns for Genes with Different Fates following a Single Whole-Genome Duplication in Flowering Plants.</title>
        <authorList>
            <person name="Shi T."/>
            <person name="Rahmani R.S."/>
            <person name="Gugger P.F."/>
            <person name="Wang M."/>
            <person name="Li H."/>
            <person name="Zhang Y."/>
            <person name="Li Z."/>
            <person name="Wang Q."/>
            <person name="Van de Peer Y."/>
            <person name="Marchal K."/>
            <person name="Chen J."/>
        </authorList>
    </citation>
    <scope>NUCLEOTIDE SEQUENCE [LARGE SCALE GENOMIC DNA]</scope>
    <source>
        <tissue evidence="1">Leaf</tissue>
    </source>
</reference>
<accession>A0A822ZLF2</accession>